<evidence type="ECO:0000313" key="1">
    <source>
        <dbReference type="EMBL" id="EDO07904.1"/>
    </source>
</evidence>
<sequence>MTGALFYYILFAIYKFYHNGSTWHCDCIYLKKHDARYIHVSTTPRPKYIAFITGRGRDIDSLYGRKPKLDTAVDRAIVSFTVHGSKYSTNETGLPLVDIGPGSVNLCYTPYRYIGELGAQPNETNQGELPKQKSFGDEMTLDKGYNHKLKSTQKRPKIRIKGTEMKDQAKQLEQFYEDTMALAESTSEEDREKYQFVRESIDEMYTKVPNRLPGETRGLTHDEIIESLNEPQKETEDPSSPQELLGIYLKLIKAGLHEVAPLFGAQSNMDEMKVTEKCLKALKKEESCGYKYPITGTPDELYNDPNVYKSWGRTPLYHTQHMGAPSTTKGLVQDVPSTIEDRILSSDKQKDAHELESRLESIRVDRLLSNIDGVTSEVTSDIKSVVLNIDMSNNQWELELKSKDRQRQLEMLLALNPYNPWDKYKQMKKAESSIKDTLEIKYNISGNNVKLGYVVPGDQESLNKIQSQTVDHTEFIKGYLHYYLMLPEDIQTLEYLNKAECLEDVLKLFDIFDKIDREPQPEITGIFDRFMMFLFPNSQGFPKFDKDAQFPRSMDNMGSLKHRFNILNAVVALVRSQKLIKTYASDIFKEQRMKKMLETIEHGLELEIQRLKLGITDISIGTHRMCHVDDVLLATVSAALSAWNVRNGIQGIVDAIIVLTLKLMTEMRPKYLIATAINLEYIHTLPRKVFYKFIQTVAAHIERMVDIDLGNIAVKPESKPWMDFETAARTLSLLAQHPQCLNKVFMNKFMQIYKRDYLKLKIPKPGQVQVSPTFPHGYQNILHYEPGRMLEQLTQEGKIAASPEDSGNTAEEPIHPELIYNLRQPWRDPFLNKANIKTIETHCKQSDVDTDKWEYGRTTEEMDDEEDLISMQWEDLMYLKMDRQMKIQAVRSRYHHYITSLMKCLSWCDMTMEYQDLVKKLQIAVPQFKPHSATAMAVLRTIRPKTEIEHEMLLQAYDSIIQAKWDLKAEQWLDIMEVYKEATSGNDREARLQINQGFISRMYDQFVTMKSPKPRILKQAVTLLKHFNTGLNKKQLCHIFQQIFHDITDYSYIQIQGLNAEALDYPLETLTFVLTVAAELGVRHDETWEVYLKLLNIFKHTLSLEDINDILLAIKMAKYTGVKNVGNMLMMRACNAIEVIPNLCHRVLIDIMQNALSIKVTPIKLLRWYLYLQLYDIPQSDMDRLSMDIVSDNPKYEVDFRGWKLPRRVMNQDATQDSEIVPVSINENEAIVPPDELKYRMKCIYKGPGPYTGNMKIKVDATLPEDIVESLKEIVGKVINEYQTTPEDIRLFKLAGLMQQNNHIIAKQTDYIE</sequence>
<dbReference type="eggNOG" id="ENOG502TN5S">
    <property type="taxonomic scope" value="Eukaryota"/>
</dbReference>
<dbReference type="KEGG" id="bbo:BBOV_III003400"/>
<dbReference type="InParanoid" id="A7AMX0"/>
<dbReference type="VEuPathDB" id="PiroplasmaDB:BBOV_III003400"/>
<reference evidence="2" key="3">
    <citation type="journal article" date="2021" name="Int. J. Parasitol.">
        <title>Comparative analysis of gene expression between Babesia bovis blood stages and kinetes allowed by improved genome annotation.</title>
        <authorList>
            <person name="Ueti M.W."/>
            <person name="Johnson W.C."/>
            <person name="Kappmeyer L.S."/>
            <person name="Herndon D.R."/>
            <person name="Mousel M.R."/>
            <person name="Reif K.E."/>
            <person name="Taus N.S."/>
            <person name="Ifeonu O.O."/>
            <person name="Silva J.C."/>
            <person name="Suarez C.E."/>
            <person name="Brayton K.A."/>
        </authorList>
    </citation>
    <scope>NUCLEOTIDE SEQUENCE [LARGE SCALE GENOMIC DNA]</scope>
</reference>
<dbReference type="EMBL" id="AAXT01000001">
    <property type="protein sequence ID" value="EDO07904.1"/>
    <property type="molecule type" value="Genomic_DNA"/>
</dbReference>
<organism evidence="1 2">
    <name type="scientific">Babesia bovis</name>
    <dbReference type="NCBI Taxonomy" id="5865"/>
    <lineage>
        <taxon>Eukaryota</taxon>
        <taxon>Sar</taxon>
        <taxon>Alveolata</taxon>
        <taxon>Apicomplexa</taxon>
        <taxon>Aconoidasida</taxon>
        <taxon>Piroplasmida</taxon>
        <taxon>Babesiidae</taxon>
        <taxon>Babesia</taxon>
    </lineage>
</organism>
<proteinExistence type="predicted"/>
<reference evidence="2" key="2">
    <citation type="journal article" date="2020" name="Data Brief">
        <title>Transcriptome dataset of Babesia bovis life stages within vertebrate and invertebrate hosts.</title>
        <authorList>
            <person name="Ueti M.W."/>
            <person name="Johnson W.C."/>
            <person name="Kappmeyer L.S."/>
            <person name="Herndon D.R."/>
            <person name="Mousel M.R."/>
            <person name="Reif K.E."/>
            <person name="Taus N.S."/>
            <person name="Ifeonu O.O."/>
            <person name="Silva J.C."/>
            <person name="Suarez C.E."/>
            <person name="Brayton K.A."/>
        </authorList>
    </citation>
    <scope>NUCLEOTIDE SEQUENCE [LARGE SCALE GENOMIC DNA]</scope>
</reference>
<gene>
    <name evidence="1" type="ORF">BBOV_III003400</name>
</gene>
<evidence type="ECO:0000313" key="2">
    <source>
        <dbReference type="Proteomes" id="UP000002173"/>
    </source>
</evidence>
<dbReference type="Proteomes" id="UP000002173">
    <property type="component" value="Unassembled WGS sequence"/>
</dbReference>
<dbReference type="GeneID" id="5479720"/>
<dbReference type="RefSeq" id="XP_001611472.1">
    <property type="nucleotide sequence ID" value="XM_001611422.1"/>
</dbReference>
<name>A7AMX0_BABBO</name>
<comment type="caution">
    <text evidence="1">The sequence shown here is derived from an EMBL/GenBank/DDBJ whole genome shotgun (WGS) entry which is preliminary data.</text>
</comment>
<accession>A7AMX0</accession>
<keyword evidence="2" id="KW-1185">Reference proteome</keyword>
<protein>
    <submittedName>
        <fullName evidence="1">Uncharacterized protein</fullName>
    </submittedName>
</protein>
<dbReference type="OMA" id="LNPYNPW"/>
<reference evidence="1 2" key="1">
    <citation type="journal article" date="2007" name="PLoS Pathog.">
        <title>Genome sequence of Babesia bovis and comparative analysis of apicomplexan hemoprotozoa.</title>
        <authorList>
            <person name="Brayton K.A."/>
            <person name="Lau A.O.T."/>
            <person name="Herndon D.R."/>
            <person name="Hannick L."/>
            <person name="Kappmeyer L.S."/>
            <person name="Berens S.J."/>
            <person name="Bidwell S.L."/>
            <person name="Brown W.C."/>
            <person name="Crabtree J."/>
            <person name="Fadrosh D."/>
            <person name="Feldblum T."/>
            <person name="Forberger H.A."/>
            <person name="Haas B.J."/>
            <person name="Howell J.M."/>
            <person name="Khouri H."/>
            <person name="Koo H."/>
            <person name="Mann D.J."/>
            <person name="Norimine J."/>
            <person name="Paulsen I.T."/>
            <person name="Radune D."/>
            <person name="Ren Q."/>
            <person name="Smith R.K. Jr."/>
            <person name="Suarez C.E."/>
            <person name="White O."/>
            <person name="Wortman J.R."/>
            <person name="Knowles D.P. Jr."/>
            <person name="McElwain T.F."/>
            <person name="Nene V.M."/>
        </authorList>
    </citation>
    <scope>NUCLEOTIDE SEQUENCE [LARGE SCALE GENOMIC DNA]</scope>
    <source>
        <strain evidence="1">T2Bo</strain>
    </source>
</reference>